<dbReference type="EMBL" id="JAULSR010000009">
    <property type="protein sequence ID" value="KAK0612660.1"/>
    <property type="molecule type" value="Genomic_DNA"/>
</dbReference>
<gene>
    <name evidence="1" type="ORF">B0T17DRAFT_544229</name>
</gene>
<keyword evidence="2" id="KW-1185">Reference proteome</keyword>
<protein>
    <submittedName>
        <fullName evidence="1">Uncharacterized protein</fullName>
    </submittedName>
</protein>
<sequence>MGQHESRAVFDSLLARTHVEHALLQPEDRHNEILMVRLLGLTLTPSYLIPGPW</sequence>
<name>A0AA39U7E6_9PEZI</name>
<evidence type="ECO:0000313" key="1">
    <source>
        <dbReference type="EMBL" id="KAK0612660.1"/>
    </source>
</evidence>
<evidence type="ECO:0000313" key="2">
    <source>
        <dbReference type="Proteomes" id="UP001174934"/>
    </source>
</evidence>
<organism evidence="1 2">
    <name type="scientific">Bombardia bombarda</name>
    <dbReference type="NCBI Taxonomy" id="252184"/>
    <lineage>
        <taxon>Eukaryota</taxon>
        <taxon>Fungi</taxon>
        <taxon>Dikarya</taxon>
        <taxon>Ascomycota</taxon>
        <taxon>Pezizomycotina</taxon>
        <taxon>Sordariomycetes</taxon>
        <taxon>Sordariomycetidae</taxon>
        <taxon>Sordariales</taxon>
        <taxon>Lasiosphaeriaceae</taxon>
        <taxon>Bombardia</taxon>
    </lineage>
</organism>
<comment type="caution">
    <text evidence="1">The sequence shown here is derived from an EMBL/GenBank/DDBJ whole genome shotgun (WGS) entry which is preliminary data.</text>
</comment>
<dbReference type="AlphaFoldDB" id="A0AA39U7E6"/>
<proteinExistence type="predicted"/>
<reference evidence="1" key="1">
    <citation type="submission" date="2023-06" db="EMBL/GenBank/DDBJ databases">
        <title>Genome-scale phylogeny and comparative genomics of the fungal order Sordariales.</title>
        <authorList>
            <consortium name="Lawrence Berkeley National Laboratory"/>
            <person name="Hensen N."/>
            <person name="Bonometti L."/>
            <person name="Westerberg I."/>
            <person name="Brannstrom I.O."/>
            <person name="Guillou S."/>
            <person name="Cros-Aarteil S."/>
            <person name="Calhoun S."/>
            <person name="Haridas S."/>
            <person name="Kuo A."/>
            <person name="Mondo S."/>
            <person name="Pangilinan J."/>
            <person name="Riley R."/>
            <person name="LaButti K."/>
            <person name="Andreopoulos B."/>
            <person name="Lipzen A."/>
            <person name="Chen C."/>
            <person name="Yanf M."/>
            <person name="Daum C."/>
            <person name="Ng V."/>
            <person name="Clum A."/>
            <person name="Steindorff A."/>
            <person name="Ohm R."/>
            <person name="Martin F."/>
            <person name="Silar P."/>
            <person name="Natvig D."/>
            <person name="Lalanne C."/>
            <person name="Gautier V."/>
            <person name="Ament-velasquez S.L."/>
            <person name="Kruys A."/>
            <person name="Hutchinson M.I."/>
            <person name="Powell A.J."/>
            <person name="Barry K."/>
            <person name="Miller A.N."/>
            <person name="Grigoriev I.V."/>
            <person name="Debuchy R."/>
            <person name="Gladieux P."/>
            <person name="Thoren M.H."/>
            <person name="Johannesson H."/>
        </authorList>
    </citation>
    <scope>NUCLEOTIDE SEQUENCE</scope>
    <source>
        <strain evidence="1">SMH3391-2</strain>
    </source>
</reference>
<dbReference type="Proteomes" id="UP001174934">
    <property type="component" value="Unassembled WGS sequence"/>
</dbReference>
<accession>A0AA39U7E6</accession>